<comment type="caution">
    <text evidence="4">The sequence shown here is derived from an EMBL/GenBank/DDBJ whole genome shotgun (WGS) entry which is preliminary data.</text>
</comment>
<dbReference type="AlphaFoldDB" id="A0A0W8FVI9"/>
<protein>
    <submittedName>
        <fullName evidence="4">Batc</fullName>
    </submittedName>
</protein>
<evidence type="ECO:0000256" key="1">
    <source>
        <dbReference type="ARBA" id="ARBA00022737"/>
    </source>
</evidence>
<feature type="compositionally biased region" description="Low complexity" evidence="3">
    <location>
        <begin position="144"/>
        <end position="176"/>
    </location>
</feature>
<dbReference type="PANTHER" id="PTHR44943">
    <property type="entry name" value="CELLULOSE SYNTHASE OPERON PROTEIN C"/>
    <property type="match status" value="1"/>
</dbReference>
<feature type="compositionally biased region" description="Basic and acidic residues" evidence="3">
    <location>
        <begin position="204"/>
        <end position="216"/>
    </location>
</feature>
<reference evidence="4" key="1">
    <citation type="journal article" date="2015" name="Proc. Natl. Acad. Sci. U.S.A.">
        <title>Networks of energetic and metabolic interactions define dynamics in microbial communities.</title>
        <authorList>
            <person name="Embree M."/>
            <person name="Liu J.K."/>
            <person name="Al-Bassam M.M."/>
            <person name="Zengler K."/>
        </authorList>
    </citation>
    <scope>NUCLEOTIDE SEQUENCE</scope>
</reference>
<feature type="compositionally biased region" description="Low complexity" evidence="3">
    <location>
        <begin position="184"/>
        <end position="203"/>
    </location>
</feature>
<evidence type="ECO:0000256" key="3">
    <source>
        <dbReference type="SAM" id="MobiDB-lite"/>
    </source>
</evidence>
<organism evidence="4">
    <name type="scientific">hydrocarbon metagenome</name>
    <dbReference type="NCBI Taxonomy" id="938273"/>
    <lineage>
        <taxon>unclassified sequences</taxon>
        <taxon>metagenomes</taxon>
        <taxon>ecological metagenomes</taxon>
    </lineage>
</organism>
<dbReference type="InterPro" id="IPR051685">
    <property type="entry name" value="Ycf3/AcsC/BcsC/TPR_MFPF"/>
</dbReference>
<dbReference type="InterPro" id="IPR019734">
    <property type="entry name" value="TPR_rpt"/>
</dbReference>
<evidence type="ECO:0000256" key="2">
    <source>
        <dbReference type="ARBA" id="ARBA00022803"/>
    </source>
</evidence>
<dbReference type="PROSITE" id="PS50293">
    <property type="entry name" value="TPR_REGION"/>
    <property type="match status" value="2"/>
</dbReference>
<dbReference type="EMBL" id="LNQE01000817">
    <property type="protein sequence ID" value="KUG24802.1"/>
    <property type="molecule type" value="Genomic_DNA"/>
</dbReference>
<keyword evidence="2" id="KW-0802">TPR repeat</keyword>
<keyword evidence="1" id="KW-0677">Repeat</keyword>
<dbReference type="SUPFAM" id="SSF48452">
    <property type="entry name" value="TPR-like"/>
    <property type="match status" value="1"/>
</dbReference>
<dbReference type="SMART" id="SM00028">
    <property type="entry name" value="TPR"/>
    <property type="match status" value="3"/>
</dbReference>
<accession>A0A0W8FVI9</accession>
<name>A0A0W8FVI9_9ZZZZ</name>
<evidence type="ECO:0000313" key="4">
    <source>
        <dbReference type="EMBL" id="KUG24802.1"/>
    </source>
</evidence>
<sequence length="246" mass="28673">MMKLMFQLIILTALSGVILAQSVRSLNNNGVDKYEENIFPDAEVNFKKAIEEDAETFSAHYNLGSALYKQERYDEAIKSYQNALSLAESDGLKSQIFYNRGNALLKSQKLQESIESYKEALKINPNDLEAKYNLSYALELLKNQQDQQQNQDQNQQDQNQDQNQDQQQQDQNQDNNQDQDKNDQQQNQQDQQEQEQQNQQQQQPKKDQISKEEAERILQALKNNEADLQKELRKQKGKPVKTAKDW</sequence>
<gene>
    <name evidence="4" type="ORF">ASZ90_005384</name>
</gene>
<dbReference type="PANTHER" id="PTHR44943:SF8">
    <property type="entry name" value="TPR REPEAT-CONTAINING PROTEIN MJ0263"/>
    <property type="match status" value="1"/>
</dbReference>
<feature type="region of interest" description="Disordered" evidence="3">
    <location>
        <begin position="144"/>
        <end position="222"/>
    </location>
</feature>
<dbReference type="Pfam" id="PF13424">
    <property type="entry name" value="TPR_12"/>
    <property type="match status" value="1"/>
</dbReference>
<proteinExistence type="predicted"/>
<dbReference type="PROSITE" id="PS50005">
    <property type="entry name" value="TPR"/>
    <property type="match status" value="2"/>
</dbReference>
<dbReference type="Gene3D" id="1.25.40.10">
    <property type="entry name" value="Tetratricopeptide repeat domain"/>
    <property type="match status" value="2"/>
</dbReference>
<dbReference type="InterPro" id="IPR011990">
    <property type="entry name" value="TPR-like_helical_dom_sf"/>
</dbReference>